<dbReference type="AlphaFoldDB" id="G7E3Y8"/>
<organism evidence="5 6">
    <name type="scientific">Mixia osmundae (strain CBS 9802 / IAM 14324 / JCM 22182 / KY 12970)</name>
    <dbReference type="NCBI Taxonomy" id="764103"/>
    <lineage>
        <taxon>Eukaryota</taxon>
        <taxon>Fungi</taxon>
        <taxon>Dikarya</taxon>
        <taxon>Basidiomycota</taxon>
        <taxon>Pucciniomycotina</taxon>
        <taxon>Mixiomycetes</taxon>
        <taxon>Mixiales</taxon>
        <taxon>Mixiaceae</taxon>
        <taxon>Mixia</taxon>
    </lineage>
</organism>
<evidence type="ECO:0000256" key="1">
    <source>
        <dbReference type="ARBA" id="ARBA00022593"/>
    </source>
</evidence>
<comment type="caution">
    <text evidence="5">The sequence shown here is derived from an EMBL/GenBank/DDBJ whole genome shotgun (WGS) entry which is preliminary data.</text>
</comment>
<keyword evidence="2" id="KW-0472">Membrane</keyword>
<dbReference type="EMBL" id="BABT02000126">
    <property type="protein sequence ID" value="GAA97548.1"/>
    <property type="molecule type" value="Genomic_DNA"/>
</dbReference>
<dbReference type="GO" id="GO:0005778">
    <property type="term" value="C:peroxisomal membrane"/>
    <property type="evidence" value="ECO:0007669"/>
    <property type="project" value="UniProtKB-SubCell"/>
</dbReference>
<name>G7E3Y8_MIXOS</name>
<comment type="subcellular location">
    <subcellularLocation>
        <location evidence="4">Peroxisome membrane</location>
    </subcellularLocation>
</comment>
<dbReference type="eggNOG" id="KOG4186">
    <property type="taxonomic scope" value="Eukaryota"/>
</dbReference>
<evidence type="ECO:0000313" key="5">
    <source>
        <dbReference type="EMBL" id="GAA97548.1"/>
    </source>
</evidence>
<proteinExistence type="predicted"/>
<evidence type="ECO:0000256" key="2">
    <source>
        <dbReference type="ARBA" id="ARBA00023136"/>
    </source>
</evidence>
<dbReference type="Pfam" id="PF05648">
    <property type="entry name" value="PEX11"/>
    <property type="match status" value="1"/>
</dbReference>
<dbReference type="InterPro" id="IPR008733">
    <property type="entry name" value="PEX11"/>
</dbReference>
<dbReference type="OrthoDB" id="411017at2759"/>
<evidence type="ECO:0000313" key="6">
    <source>
        <dbReference type="Proteomes" id="UP000009131"/>
    </source>
</evidence>
<dbReference type="GO" id="GO:0016559">
    <property type="term" value="P:peroxisome fission"/>
    <property type="evidence" value="ECO:0007669"/>
    <property type="project" value="InterPro"/>
</dbReference>
<evidence type="ECO:0008006" key="7">
    <source>
        <dbReference type="Google" id="ProtNLM"/>
    </source>
</evidence>
<dbReference type="PANTHER" id="PTHR12652">
    <property type="entry name" value="PEROXISOMAL BIOGENESIS FACTOR 11"/>
    <property type="match status" value="1"/>
</dbReference>
<dbReference type="HOGENOM" id="CLU_049216_0_0_1"/>
<dbReference type="PANTHER" id="PTHR12652:SF50">
    <property type="entry name" value="PEROXIN 11"/>
    <property type="match status" value="1"/>
</dbReference>
<keyword evidence="6" id="KW-1185">Reference proteome</keyword>
<keyword evidence="3" id="KW-0576">Peroxisome</keyword>
<dbReference type="InParanoid" id="G7E3Y8"/>
<keyword evidence="1" id="KW-0962">Peroxisome biogenesis</keyword>
<sequence>MGESQIHNAGRLKALTKMTVAHQVILHPFVSSTLKVWSTTVGRDKTYRTIQYFSRFLAWYCFRMGYTRPTIERFQNLKSALGLSRKLMRIGKPLEHLQSAIKAVDQRDPVLRVTAIGRQLGYAAYLVHDTLAWVHGAKVKVFDKDTISRINRNAARFWFFGLACSLLSGAYKMRDLRVKEIKARKPRPSPEKESERKNELRSIAAQRFAVQYQLVQDSLDILLPSASLNWLVLNDGQLGLAGFVTSIMGLRTQTQKVLGASK</sequence>
<dbReference type="FunCoup" id="G7E3Y8">
    <property type="interactions" value="35"/>
</dbReference>
<reference evidence="5 6" key="1">
    <citation type="journal article" date="2011" name="J. Gen. Appl. Microbiol.">
        <title>Draft genome sequencing of the enigmatic basidiomycete Mixia osmundae.</title>
        <authorList>
            <person name="Nishida H."/>
            <person name="Nagatsuka Y."/>
            <person name="Sugiyama J."/>
        </authorList>
    </citation>
    <scope>NUCLEOTIDE SEQUENCE [LARGE SCALE GENOMIC DNA]</scope>
    <source>
        <strain evidence="6">CBS 9802 / IAM 14324 / JCM 22182 / KY 12970</strain>
    </source>
</reference>
<evidence type="ECO:0000256" key="4">
    <source>
        <dbReference type="ARBA" id="ARBA00046271"/>
    </source>
</evidence>
<reference evidence="5 6" key="2">
    <citation type="journal article" date="2012" name="Open Biol.">
        <title>Characteristics of nucleosomes and linker DNA regions on the genome of the basidiomycete Mixia osmundae revealed by mono- and dinucleosome mapping.</title>
        <authorList>
            <person name="Nishida H."/>
            <person name="Kondo S."/>
            <person name="Matsumoto T."/>
            <person name="Suzuki Y."/>
            <person name="Yoshikawa H."/>
            <person name="Taylor T.D."/>
            <person name="Sugiyama J."/>
        </authorList>
    </citation>
    <scope>NUCLEOTIDE SEQUENCE [LARGE SCALE GENOMIC DNA]</scope>
    <source>
        <strain evidence="6">CBS 9802 / IAM 14324 / JCM 22182 / KY 12970</strain>
    </source>
</reference>
<evidence type="ECO:0000256" key="3">
    <source>
        <dbReference type="ARBA" id="ARBA00023140"/>
    </source>
</evidence>
<protein>
    <recommendedName>
        <fullName evidence="7">Peroxisomal biogenesis factor 11</fullName>
    </recommendedName>
</protein>
<accession>G7E3Y8</accession>
<dbReference type="Proteomes" id="UP000009131">
    <property type="component" value="Unassembled WGS sequence"/>
</dbReference>
<dbReference type="STRING" id="764103.G7E3Y8"/>
<gene>
    <name evidence="5" type="primary">Mo04226</name>
    <name evidence="5" type="ORF">E5Q_04226</name>
</gene>